<keyword evidence="9" id="KW-1185">Reference proteome</keyword>
<evidence type="ECO:0000259" key="7">
    <source>
        <dbReference type="PROSITE" id="PS51352"/>
    </source>
</evidence>
<sequence length="135" mass="14902">MNRRTFLASTAALALLPLSLQAAEPILYKPGTAEADMDGGKIVLLDFWASWCTTCAAQERILAELKAENPAYEQKIAFYKIDWDIYSKDTLSKSLQIPRRSTLVILQGRKELGRIVAGTSKAQIRDLLDMGLAAS</sequence>
<keyword evidence="1" id="KW-0813">Transport</keyword>
<dbReference type="PROSITE" id="PS51352">
    <property type="entry name" value="THIOREDOXIN_2"/>
    <property type="match status" value="1"/>
</dbReference>
<dbReference type="OrthoDB" id="7950124at2"/>
<evidence type="ECO:0000256" key="5">
    <source>
        <dbReference type="SAM" id="Coils"/>
    </source>
</evidence>
<keyword evidence="4" id="KW-0676">Redox-active center</keyword>
<evidence type="ECO:0000313" key="8">
    <source>
        <dbReference type="EMBL" id="THD84673.1"/>
    </source>
</evidence>
<feature type="signal peptide" evidence="6">
    <location>
        <begin position="1"/>
        <end position="22"/>
    </location>
</feature>
<dbReference type="Gene3D" id="3.40.30.10">
    <property type="entry name" value="Glutaredoxin"/>
    <property type="match status" value="1"/>
</dbReference>
<evidence type="ECO:0000256" key="6">
    <source>
        <dbReference type="SAM" id="SignalP"/>
    </source>
</evidence>
<evidence type="ECO:0000256" key="3">
    <source>
        <dbReference type="ARBA" id="ARBA00023157"/>
    </source>
</evidence>
<dbReference type="PANTHER" id="PTHR45663:SF11">
    <property type="entry name" value="GEO12009P1"/>
    <property type="match status" value="1"/>
</dbReference>
<name>A0A4S3MRI0_9RHOB</name>
<keyword evidence="3" id="KW-1015">Disulfide bond</keyword>
<dbReference type="PANTHER" id="PTHR45663">
    <property type="entry name" value="GEO12009P1"/>
    <property type="match status" value="1"/>
</dbReference>
<dbReference type="PROSITE" id="PS00194">
    <property type="entry name" value="THIOREDOXIN_1"/>
    <property type="match status" value="1"/>
</dbReference>
<dbReference type="InterPro" id="IPR017937">
    <property type="entry name" value="Thioredoxin_CS"/>
</dbReference>
<reference evidence="8 9" key="1">
    <citation type="submission" date="2019-04" db="EMBL/GenBank/DDBJ databases">
        <title>Draft genome sequence of Gemmobacter aestuarii sp. nov.</title>
        <authorList>
            <person name="Hameed A."/>
            <person name="Lin S.-Y."/>
            <person name="Shahina M."/>
            <person name="Lai W.-A."/>
            <person name="Young C.-C."/>
        </authorList>
    </citation>
    <scope>NUCLEOTIDE SEQUENCE [LARGE SCALE GENOMIC DNA]</scope>
    <source>
        <strain evidence="8 9">CC-PW-75</strain>
    </source>
</reference>
<evidence type="ECO:0000256" key="4">
    <source>
        <dbReference type="ARBA" id="ARBA00023284"/>
    </source>
</evidence>
<keyword evidence="2" id="KW-0249">Electron transport</keyword>
<comment type="caution">
    <text evidence="8">The sequence shown here is derived from an EMBL/GenBank/DDBJ whole genome shotgun (WGS) entry which is preliminary data.</text>
</comment>
<dbReference type="SUPFAM" id="SSF52833">
    <property type="entry name" value="Thioredoxin-like"/>
    <property type="match status" value="1"/>
</dbReference>
<dbReference type="EMBL" id="SSND01000001">
    <property type="protein sequence ID" value="THD84673.1"/>
    <property type="molecule type" value="Genomic_DNA"/>
</dbReference>
<feature type="coiled-coil region" evidence="5">
    <location>
        <begin position="55"/>
        <end position="82"/>
    </location>
</feature>
<feature type="domain" description="Thioredoxin" evidence="7">
    <location>
        <begin position="9"/>
        <end position="133"/>
    </location>
</feature>
<dbReference type="GO" id="GO:0015035">
    <property type="term" value="F:protein-disulfide reductase activity"/>
    <property type="evidence" value="ECO:0007669"/>
    <property type="project" value="TreeGrafter"/>
</dbReference>
<dbReference type="AlphaFoldDB" id="A0A4S3MRI0"/>
<dbReference type="InterPro" id="IPR013766">
    <property type="entry name" value="Thioredoxin_domain"/>
</dbReference>
<dbReference type="CDD" id="cd02947">
    <property type="entry name" value="TRX_family"/>
    <property type="match status" value="1"/>
</dbReference>
<dbReference type="Proteomes" id="UP000309450">
    <property type="component" value="Unassembled WGS sequence"/>
</dbReference>
<proteinExistence type="predicted"/>
<gene>
    <name evidence="8" type="ORF">E7811_02760</name>
</gene>
<feature type="chain" id="PRO_5020402031" evidence="6">
    <location>
        <begin position="23"/>
        <end position="135"/>
    </location>
</feature>
<dbReference type="Pfam" id="PF00085">
    <property type="entry name" value="Thioredoxin"/>
    <property type="match status" value="1"/>
</dbReference>
<dbReference type="RefSeq" id="WP_136393054.1">
    <property type="nucleotide sequence ID" value="NZ_SSND01000001.1"/>
</dbReference>
<organism evidence="8 9">
    <name type="scientific">Aliigemmobacter aestuarii</name>
    <dbReference type="NCBI Taxonomy" id="1445661"/>
    <lineage>
        <taxon>Bacteria</taxon>
        <taxon>Pseudomonadati</taxon>
        <taxon>Pseudomonadota</taxon>
        <taxon>Alphaproteobacteria</taxon>
        <taxon>Rhodobacterales</taxon>
        <taxon>Paracoccaceae</taxon>
        <taxon>Aliigemmobacter</taxon>
    </lineage>
</organism>
<keyword evidence="5" id="KW-0175">Coiled coil</keyword>
<dbReference type="GO" id="GO:0005737">
    <property type="term" value="C:cytoplasm"/>
    <property type="evidence" value="ECO:0007669"/>
    <property type="project" value="TreeGrafter"/>
</dbReference>
<evidence type="ECO:0000256" key="2">
    <source>
        <dbReference type="ARBA" id="ARBA00022982"/>
    </source>
</evidence>
<keyword evidence="6" id="KW-0732">Signal</keyword>
<protein>
    <submittedName>
        <fullName evidence="8">Thioredoxin</fullName>
    </submittedName>
</protein>
<dbReference type="InterPro" id="IPR036249">
    <property type="entry name" value="Thioredoxin-like_sf"/>
</dbReference>
<evidence type="ECO:0000256" key="1">
    <source>
        <dbReference type="ARBA" id="ARBA00022448"/>
    </source>
</evidence>
<accession>A0A4S3MRI0</accession>
<evidence type="ECO:0000313" key="9">
    <source>
        <dbReference type="Proteomes" id="UP000309450"/>
    </source>
</evidence>